<gene>
    <name evidence="6" type="ORF">MNBD_PLANCTO02-2438</name>
</gene>
<dbReference type="Pfam" id="PF00085">
    <property type="entry name" value="Thioredoxin"/>
    <property type="match status" value="1"/>
</dbReference>
<keyword evidence="3" id="KW-1015">Disulfide bond</keyword>
<organism evidence="6">
    <name type="scientific">hydrothermal vent metagenome</name>
    <dbReference type="NCBI Taxonomy" id="652676"/>
    <lineage>
        <taxon>unclassified sequences</taxon>
        <taxon>metagenomes</taxon>
        <taxon>ecological metagenomes</taxon>
    </lineage>
</organism>
<feature type="domain" description="Thioredoxin" evidence="5">
    <location>
        <begin position="1"/>
        <end position="108"/>
    </location>
</feature>
<dbReference type="PANTHER" id="PTHR45663">
    <property type="entry name" value="GEO12009P1"/>
    <property type="match status" value="1"/>
</dbReference>
<dbReference type="InterPro" id="IPR036249">
    <property type="entry name" value="Thioredoxin-like_sf"/>
</dbReference>
<dbReference type="GO" id="GO:0015035">
    <property type="term" value="F:protein-disulfide reductase activity"/>
    <property type="evidence" value="ECO:0007669"/>
    <property type="project" value="InterPro"/>
</dbReference>
<name>A0A3B1DM58_9ZZZZ</name>
<dbReference type="PANTHER" id="PTHR45663:SF11">
    <property type="entry name" value="GEO12009P1"/>
    <property type="match status" value="1"/>
</dbReference>
<dbReference type="PROSITE" id="PS51352">
    <property type="entry name" value="THIOREDOXIN_2"/>
    <property type="match status" value="1"/>
</dbReference>
<evidence type="ECO:0000256" key="1">
    <source>
        <dbReference type="ARBA" id="ARBA00022448"/>
    </source>
</evidence>
<evidence type="ECO:0000313" key="6">
    <source>
        <dbReference type="EMBL" id="VAX36030.1"/>
    </source>
</evidence>
<accession>A0A3B1DM58</accession>
<evidence type="ECO:0000256" key="4">
    <source>
        <dbReference type="ARBA" id="ARBA00023284"/>
    </source>
</evidence>
<keyword evidence="1" id="KW-0813">Transport</keyword>
<proteinExistence type="predicted"/>
<dbReference type="PROSITE" id="PS00194">
    <property type="entry name" value="THIOREDOXIN_1"/>
    <property type="match status" value="1"/>
</dbReference>
<keyword evidence="4" id="KW-0676">Redox-active center</keyword>
<evidence type="ECO:0000256" key="2">
    <source>
        <dbReference type="ARBA" id="ARBA00022982"/>
    </source>
</evidence>
<keyword evidence="2" id="KW-0249">Electron transport</keyword>
<dbReference type="FunFam" id="3.40.30.10:FF:000001">
    <property type="entry name" value="Thioredoxin"/>
    <property type="match status" value="1"/>
</dbReference>
<dbReference type="InterPro" id="IPR013766">
    <property type="entry name" value="Thioredoxin_domain"/>
</dbReference>
<dbReference type="CDD" id="cd02947">
    <property type="entry name" value="TRX_family"/>
    <property type="match status" value="1"/>
</dbReference>
<dbReference type="NCBIfam" id="TIGR01068">
    <property type="entry name" value="thioredoxin"/>
    <property type="match status" value="1"/>
</dbReference>
<dbReference type="InterPro" id="IPR005746">
    <property type="entry name" value="Thioredoxin"/>
</dbReference>
<dbReference type="InterPro" id="IPR017937">
    <property type="entry name" value="Thioredoxin_CS"/>
</dbReference>
<evidence type="ECO:0000259" key="5">
    <source>
        <dbReference type="PROSITE" id="PS51352"/>
    </source>
</evidence>
<dbReference type="GO" id="GO:0005829">
    <property type="term" value="C:cytosol"/>
    <property type="evidence" value="ECO:0007669"/>
    <property type="project" value="TreeGrafter"/>
</dbReference>
<dbReference type="AlphaFoldDB" id="A0A3B1DM58"/>
<dbReference type="PRINTS" id="PR00421">
    <property type="entry name" value="THIOREDOXIN"/>
</dbReference>
<dbReference type="Gene3D" id="3.40.30.10">
    <property type="entry name" value="Glutaredoxin"/>
    <property type="match status" value="1"/>
</dbReference>
<dbReference type="EMBL" id="UOGL01000027">
    <property type="protein sequence ID" value="VAX36030.1"/>
    <property type="molecule type" value="Genomic_DNA"/>
</dbReference>
<dbReference type="PIRSF" id="PIRSF000077">
    <property type="entry name" value="Thioredoxin"/>
    <property type="match status" value="1"/>
</dbReference>
<reference evidence="6" key="1">
    <citation type="submission" date="2018-06" db="EMBL/GenBank/DDBJ databases">
        <authorList>
            <person name="Zhirakovskaya E."/>
        </authorList>
    </citation>
    <scope>NUCLEOTIDE SEQUENCE</scope>
</reference>
<dbReference type="SUPFAM" id="SSF52833">
    <property type="entry name" value="Thioredoxin-like"/>
    <property type="match status" value="1"/>
</dbReference>
<sequence>MADNVLEFTDANFQADIIDSAELVLVDFWAPWCGPCKLLTPTIEELGNDYAGKAKIGKINIDENPQAASDYQVNSIPTVMIFKGGEVVERLLGVTPKEKLSASIDSHI</sequence>
<protein>
    <submittedName>
        <fullName evidence="6">Thioredoxin</fullName>
    </submittedName>
</protein>
<dbReference type="GO" id="GO:0045454">
    <property type="term" value="P:cell redox homeostasis"/>
    <property type="evidence" value="ECO:0007669"/>
    <property type="project" value="TreeGrafter"/>
</dbReference>
<evidence type="ECO:0000256" key="3">
    <source>
        <dbReference type="ARBA" id="ARBA00023157"/>
    </source>
</evidence>